<proteinExistence type="predicted"/>
<name>A0A5V0RL29_SALER</name>
<comment type="caution">
    <text evidence="2">The sequence shown here is derived from an EMBL/GenBank/DDBJ whole genome shotgun (WGS) entry which is preliminary data.</text>
</comment>
<feature type="domain" description="Replication-associated protein ORF2/G2P" evidence="1">
    <location>
        <begin position="85"/>
        <end position="206"/>
    </location>
</feature>
<dbReference type="AlphaFoldDB" id="A0A5V0RL29"/>
<sequence>MEFNIRRDRQGRLSASTLKEVAGFGVGSLPCLYRNNSTEIEQRITLEEATRLASELSTKLRKSAAGLAWNVEYFCQKYGIEKVGFLTLTFKDHVTDFREAQKRFNSLKTHILKGRYQDYIRVVERQKSGRIHYHLLVALNCDIRTGFDFSAVKDNDYSSANHDIRAEWAFWRRTAPKYRFGRTELMPVRSTSEGIGKYVGKYIGKTLEMRKPEDKGCRLVEYSRGARMVSTRFQFVSEGSAEWRRKLGIFVHYIAENTGCEPSFEGLRRVLGVRWSYHWREFIFNLP</sequence>
<evidence type="ECO:0000259" key="1">
    <source>
        <dbReference type="Pfam" id="PF23343"/>
    </source>
</evidence>
<dbReference type="Pfam" id="PF23343">
    <property type="entry name" value="REP_ORF2-G2P"/>
    <property type="match status" value="1"/>
</dbReference>
<dbReference type="EMBL" id="AAGWRE010000035">
    <property type="protein sequence ID" value="EBS8043775.1"/>
    <property type="molecule type" value="Genomic_DNA"/>
</dbReference>
<gene>
    <name evidence="2" type="ORF">CEW35_23930</name>
</gene>
<protein>
    <submittedName>
        <fullName evidence="2">Phasyl DNA replicon protein arp</fullName>
    </submittedName>
</protein>
<organism evidence="2">
    <name type="scientific">Salmonella enterica</name>
    <name type="common">Salmonella choleraesuis</name>
    <dbReference type="NCBI Taxonomy" id="28901"/>
    <lineage>
        <taxon>Bacteria</taxon>
        <taxon>Pseudomonadati</taxon>
        <taxon>Pseudomonadota</taxon>
        <taxon>Gammaproteobacteria</taxon>
        <taxon>Enterobacterales</taxon>
        <taxon>Enterobacteriaceae</taxon>
        <taxon>Salmonella</taxon>
    </lineage>
</organism>
<accession>A0A5V0RL29</accession>
<dbReference type="InterPro" id="IPR056906">
    <property type="entry name" value="ORF2/G2P_dom"/>
</dbReference>
<evidence type="ECO:0000313" key="2">
    <source>
        <dbReference type="EMBL" id="EBS8043775.1"/>
    </source>
</evidence>
<reference evidence="2" key="1">
    <citation type="submission" date="2018-07" db="EMBL/GenBank/DDBJ databases">
        <authorList>
            <consortium name="PulseNet: The National Subtyping Network for Foodborne Disease Surveillance"/>
            <person name="Tarr C.L."/>
            <person name="Trees E."/>
            <person name="Katz L.S."/>
            <person name="Carleton-Romer H.A."/>
            <person name="Stroika S."/>
            <person name="Kucerova Z."/>
            <person name="Roache K.F."/>
            <person name="Sabol A.L."/>
            <person name="Besser J."/>
            <person name="Gerner-Smidt P."/>
        </authorList>
    </citation>
    <scope>NUCLEOTIDE SEQUENCE</scope>
    <source>
        <strain evidence="2">2015AM-0552</strain>
    </source>
</reference>